<feature type="region of interest" description="Disordered" evidence="1">
    <location>
        <begin position="1"/>
        <end position="45"/>
    </location>
</feature>
<accession>V5B648</accession>
<comment type="caution">
    <text evidence="2">The sequence shown here is derived from an EMBL/GenBank/DDBJ whole genome shotgun (WGS) entry which is preliminary data.</text>
</comment>
<proteinExistence type="predicted"/>
<dbReference type="VEuPathDB" id="TriTrypDB:TCDM_09182"/>
<organism evidence="2 3">
    <name type="scientific">Trypanosoma cruzi Dm28c</name>
    <dbReference type="NCBI Taxonomy" id="1416333"/>
    <lineage>
        <taxon>Eukaryota</taxon>
        <taxon>Discoba</taxon>
        <taxon>Euglenozoa</taxon>
        <taxon>Kinetoplastea</taxon>
        <taxon>Metakinetoplastina</taxon>
        <taxon>Trypanosomatida</taxon>
        <taxon>Trypanosomatidae</taxon>
        <taxon>Trypanosoma</taxon>
        <taxon>Schizotrypanum</taxon>
    </lineage>
</organism>
<feature type="region of interest" description="Disordered" evidence="1">
    <location>
        <begin position="202"/>
        <end position="257"/>
    </location>
</feature>
<evidence type="ECO:0000313" key="3">
    <source>
        <dbReference type="Proteomes" id="UP000017861"/>
    </source>
</evidence>
<dbReference type="EMBL" id="AYLP01000145">
    <property type="protein sequence ID" value="ESS63059.1"/>
    <property type="molecule type" value="Genomic_DNA"/>
</dbReference>
<feature type="compositionally biased region" description="Basic and acidic residues" evidence="1">
    <location>
        <begin position="242"/>
        <end position="257"/>
    </location>
</feature>
<evidence type="ECO:0000313" key="2">
    <source>
        <dbReference type="EMBL" id="ESS63059.1"/>
    </source>
</evidence>
<protein>
    <submittedName>
        <fullName evidence="2">Uncharacterized protein</fullName>
    </submittedName>
</protein>
<feature type="compositionally biased region" description="Basic and acidic residues" evidence="1">
    <location>
        <begin position="202"/>
        <end position="214"/>
    </location>
</feature>
<feature type="compositionally biased region" description="Basic residues" evidence="1">
    <location>
        <begin position="17"/>
        <end position="30"/>
    </location>
</feature>
<feature type="region of interest" description="Disordered" evidence="1">
    <location>
        <begin position="138"/>
        <end position="166"/>
    </location>
</feature>
<dbReference type="AlphaFoldDB" id="V5B648"/>
<gene>
    <name evidence="2" type="ORF">TCDM_09182</name>
</gene>
<name>V5B648_TRYCR</name>
<reference evidence="2 3" key="1">
    <citation type="journal article" date="2014" name="Genome Announc.">
        <title>Trypanosoma cruzi Clone Dm28c Draft Genome Sequence.</title>
        <authorList>
            <person name="Grisard E.C."/>
            <person name="Teixeira S.M."/>
            <person name="de Almeida L.G."/>
            <person name="Stoco P.H."/>
            <person name="Gerber A.L."/>
            <person name="Talavera-Lopez C."/>
            <person name="Lima O.C."/>
            <person name="Andersson B."/>
            <person name="de Vasconcelos A.T."/>
        </authorList>
    </citation>
    <scope>NUCLEOTIDE SEQUENCE [LARGE SCALE GENOMIC DNA]</scope>
    <source>
        <strain evidence="2 3">Dm28c</strain>
    </source>
</reference>
<sequence>MAPSSPPQSLPTTTTQAHRHTKRDGRKVHREHTATATSSSRSHGGCVIIHASSHNEQRPHTLTSGMQKSTAALRSTNALPPVVLLFTLPAHTPTHISPHRRRIPEQSIHSIGDTNWHVQQLDEKQSALVPGTLTHTTQATARQQRVKKSQVPVLPPQKGLRSQNPVRASVLSNHAAPQRMHNGVYLCLSVDILAEQLCLTRESKEENRREKDSTHANSSYHHTHAPRGMGALNHNTKRKTKQKAEAWDDKRTHSLLP</sequence>
<evidence type="ECO:0000256" key="1">
    <source>
        <dbReference type="SAM" id="MobiDB-lite"/>
    </source>
</evidence>
<dbReference type="Proteomes" id="UP000017861">
    <property type="component" value="Unassembled WGS sequence"/>
</dbReference>